<feature type="transmembrane region" description="Helical" evidence="9">
    <location>
        <begin position="773"/>
        <end position="796"/>
    </location>
</feature>
<dbReference type="PROSITE" id="PS50929">
    <property type="entry name" value="ABC_TM1F"/>
    <property type="match status" value="2"/>
</dbReference>
<dbReference type="PROSITE" id="PS50893">
    <property type="entry name" value="ABC_TRANSPORTER_2"/>
    <property type="match status" value="2"/>
</dbReference>
<dbReference type="InterPro" id="IPR036640">
    <property type="entry name" value="ABC1_TM_sf"/>
</dbReference>
<comment type="similarity">
    <text evidence="2">Belongs to the ABC transporter superfamily. ABCB family. Multidrug resistance exporter (TC 3.A.1.201) subfamily.</text>
</comment>
<dbReference type="InterPro" id="IPR039421">
    <property type="entry name" value="Type_1_exporter"/>
</dbReference>
<keyword evidence="6 9" id="KW-1133">Transmembrane helix</keyword>
<dbReference type="Pfam" id="PF00664">
    <property type="entry name" value="ABC_membrane"/>
    <property type="match status" value="2"/>
</dbReference>
<sequence>MASDKRDLLPGDQTATAEDSSKKSPPPERTATFKDYFRVFSYATKWDLIVYASGVVAAMGCGVTTPMMFVVFGSFVGEFTSFTNGDISDGLDEFRDSLDKLCLYVFALFIARFGLAAIHRFAFRMIGVRLSATIRLHYVRHLFNQTIHVLDSLPPGHAVGTITSSSNTLQIGISEKLGTFIEYTSLIISSLIVALTWNWELALVTLSGFVVIVLIVGTLFPLTVKGQARQAHAEGQASGLASEAFASIRMIMACGAQQQMVDKYGASIEEAKKHARATSPLTALQFALTFFGVFGTVALTFWYGTLIFTRGKLDDVGVIVVVLMNLTTIFFSMERVSAPMQAMGKASLAACEFFSLIDAPAPERGSLREPLVSATDDIIFDGVTFAYPSRPNVKVLDELDLRIEAGKITAIVGPSGSGKSTIVGLIERWYSLKQQYMIAKAIQAEESKKKKEEEGDESSGVELQEIGDAVELSGSVTTCGHSLYEIDIKWWRSQIGLVQQEPFLFNDTIYENVARGLIGSRWEEEPEEIKRGLVKKACEEAFADEFIDKLPQGYDTKVGDGGAGLSGGQRQRLAIARSIIKRPSILILDEATSAIDVRGERIVQEALNKATQGRTTIIIAHRLSTIKNADRIVVLKKGKVVESGTHESLISMEGVYAGLVNAQALSSGDSEEETIYDGFDTEDVDTLGREKSHAISEYGDHLKSEHEDGKDRGFFGSFGLFFFESKSYWGLMIFSFITSMAAGTAQPLYAWMFSRSIDLFKYQDDHSKLMDKVDFMGIMWTVFAASAAIAYYFTFISSGRVASFIRAKYQTQYFSSLIFQRAAYFDEDGHSQGTLVSRVRDDPLKLEEMMGTNIAQVCIAVFNVIGGLVMALVYSWKLGLVSMAAVVPVCVFSGYIRFRYELLFEKMNDEVFAESSQFASEAINAFRTVSSLTLEDSISARFEKLCHGHVSSAFKKARWVSIILGFSDSATLGCQALIFYYGGRLLTQGEIGVMGFFVCLMAMMNAAEGFGQSLSFGPNAAQAATASNRILDARESRLIEPLGKGDIPDTEGGITIELRDVRLRYAGRKTPVLNGLNMTIERGQFVALVGASGCGKTSIISLLERFYQPEKGQILCNGKDISDVNIYTYRKHLSLVAQEPTLFQGTLRDNILLGIDPSTITDDQLHSACRDASIHDFIASLPEGYNTNIGSRGVSLSGGQKQRVSIARALIRNPQVLLLDEATSALDSESEKLVQAAFERAAKGRTMIAVAHRLATVQNADIIYVFGEGGHVLERGSHGQLLKKRGVYYQMCQNQALDQ</sequence>
<keyword evidence="7 9" id="KW-0472">Membrane</keyword>
<evidence type="ECO:0000256" key="8">
    <source>
        <dbReference type="SAM" id="MobiDB-lite"/>
    </source>
</evidence>
<keyword evidence="5" id="KW-0067">ATP-binding</keyword>
<dbReference type="GO" id="GO:0016887">
    <property type="term" value="F:ATP hydrolysis activity"/>
    <property type="evidence" value="ECO:0007669"/>
    <property type="project" value="InterPro"/>
</dbReference>
<dbReference type="GO" id="GO:0090374">
    <property type="term" value="P:oligopeptide export from mitochondrion"/>
    <property type="evidence" value="ECO:0007669"/>
    <property type="project" value="TreeGrafter"/>
</dbReference>
<dbReference type="SUPFAM" id="SSF52540">
    <property type="entry name" value="P-loop containing nucleoside triphosphate hydrolases"/>
    <property type="match status" value="3"/>
</dbReference>
<dbReference type="STRING" id="2010991.A0A3M2RS07"/>
<dbReference type="SUPFAM" id="SSF90123">
    <property type="entry name" value="ABC transporter transmembrane region"/>
    <property type="match status" value="2"/>
</dbReference>
<feature type="transmembrane region" description="Helical" evidence="9">
    <location>
        <begin position="103"/>
        <end position="123"/>
    </location>
</feature>
<organism evidence="12 13">
    <name type="scientific">Fusarium kuroshium</name>
    <dbReference type="NCBI Taxonomy" id="2010991"/>
    <lineage>
        <taxon>Eukaryota</taxon>
        <taxon>Fungi</taxon>
        <taxon>Dikarya</taxon>
        <taxon>Ascomycota</taxon>
        <taxon>Pezizomycotina</taxon>
        <taxon>Sordariomycetes</taxon>
        <taxon>Hypocreomycetidae</taxon>
        <taxon>Hypocreales</taxon>
        <taxon>Nectriaceae</taxon>
        <taxon>Fusarium</taxon>
        <taxon>Fusarium solani species complex</taxon>
    </lineage>
</organism>
<dbReference type="SMART" id="SM00382">
    <property type="entry name" value="AAA"/>
    <property type="match status" value="2"/>
</dbReference>
<evidence type="ECO:0000313" key="13">
    <source>
        <dbReference type="Proteomes" id="UP000277212"/>
    </source>
</evidence>
<reference evidence="12 13" key="1">
    <citation type="submission" date="2017-06" db="EMBL/GenBank/DDBJ databases">
        <title>Comparative genomic analysis of Ambrosia Fusariam Clade fungi.</title>
        <authorList>
            <person name="Stajich J.E."/>
            <person name="Carrillo J."/>
            <person name="Kijimoto T."/>
            <person name="Eskalen A."/>
            <person name="O'Donnell K."/>
            <person name="Kasson M."/>
        </authorList>
    </citation>
    <scope>NUCLEOTIDE SEQUENCE [LARGE SCALE GENOMIC DNA]</scope>
    <source>
        <strain evidence="12">UCR3666</strain>
    </source>
</reference>
<evidence type="ECO:0000256" key="2">
    <source>
        <dbReference type="ARBA" id="ARBA00007577"/>
    </source>
</evidence>
<dbReference type="PANTHER" id="PTHR43394">
    <property type="entry name" value="ATP-DEPENDENT PERMEASE MDL1, MITOCHONDRIAL"/>
    <property type="match status" value="1"/>
</dbReference>
<feature type="domain" description="ABC transmembrane type-1" evidence="11">
    <location>
        <begin position="733"/>
        <end position="1022"/>
    </location>
</feature>
<protein>
    <recommendedName>
        <fullName evidence="14">Leptomycin B resistance protein pmd1</fullName>
    </recommendedName>
</protein>
<dbReference type="InterPro" id="IPR017871">
    <property type="entry name" value="ABC_transporter-like_CS"/>
</dbReference>
<feature type="domain" description="ABC transporter" evidence="10">
    <location>
        <begin position="378"/>
        <end position="662"/>
    </location>
</feature>
<dbReference type="Gene3D" id="1.20.1560.10">
    <property type="entry name" value="ABC transporter type 1, transmembrane domain"/>
    <property type="match status" value="1"/>
</dbReference>
<evidence type="ECO:0000256" key="6">
    <source>
        <dbReference type="ARBA" id="ARBA00022989"/>
    </source>
</evidence>
<dbReference type="Pfam" id="PF00005">
    <property type="entry name" value="ABC_tran"/>
    <property type="match status" value="2"/>
</dbReference>
<dbReference type="GO" id="GO:0005743">
    <property type="term" value="C:mitochondrial inner membrane"/>
    <property type="evidence" value="ECO:0007669"/>
    <property type="project" value="TreeGrafter"/>
</dbReference>
<keyword evidence="4" id="KW-0547">Nucleotide-binding</keyword>
<feature type="transmembrane region" description="Helical" evidence="9">
    <location>
        <begin position="728"/>
        <end position="753"/>
    </location>
</feature>
<evidence type="ECO:0000256" key="5">
    <source>
        <dbReference type="ARBA" id="ARBA00022840"/>
    </source>
</evidence>
<dbReference type="Proteomes" id="UP000277212">
    <property type="component" value="Unassembled WGS sequence"/>
</dbReference>
<feature type="transmembrane region" description="Helical" evidence="9">
    <location>
        <begin position="880"/>
        <end position="898"/>
    </location>
</feature>
<dbReference type="EMBL" id="NKUJ01000330">
    <property type="protein sequence ID" value="RMJ07625.1"/>
    <property type="molecule type" value="Genomic_DNA"/>
</dbReference>
<dbReference type="GO" id="GO:0015421">
    <property type="term" value="F:ABC-type oligopeptide transporter activity"/>
    <property type="evidence" value="ECO:0007669"/>
    <property type="project" value="TreeGrafter"/>
</dbReference>
<dbReference type="CDD" id="cd18578">
    <property type="entry name" value="ABC_6TM_Pgp_ABCB1_D2_like"/>
    <property type="match status" value="1"/>
</dbReference>
<feature type="transmembrane region" description="Helical" evidence="9">
    <location>
        <begin position="316"/>
        <end position="333"/>
    </location>
</feature>
<feature type="transmembrane region" description="Helical" evidence="9">
    <location>
        <begin position="281"/>
        <end position="304"/>
    </location>
</feature>
<feature type="transmembrane region" description="Helical" evidence="9">
    <location>
        <begin position="203"/>
        <end position="222"/>
    </location>
</feature>
<feature type="compositionally biased region" description="Basic and acidic residues" evidence="8">
    <location>
        <begin position="19"/>
        <end position="29"/>
    </location>
</feature>
<evidence type="ECO:0000256" key="4">
    <source>
        <dbReference type="ARBA" id="ARBA00022741"/>
    </source>
</evidence>
<evidence type="ECO:0008006" key="14">
    <source>
        <dbReference type="Google" id="ProtNLM"/>
    </source>
</evidence>
<feature type="transmembrane region" description="Helical" evidence="9">
    <location>
        <begin position="180"/>
        <end position="197"/>
    </location>
</feature>
<dbReference type="PANTHER" id="PTHR43394:SF1">
    <property type="entry name" value="ATP-BINDING CASSETTE SUB-FAMILY B MEMBER 10, MITOCHONDRIAL"/>
    <property type="match status" value="1"/>
</dbReference>
<comment type="caution">
    <text evidence="12">The sequence shown here is derived from an EMBL/GenBank/DDBJ whole genome shotgun (WGS) entry which is preliminary data.</text>
</comment>
<feature type="domain" description="ABC transmembrane type-1" evidence="11">
    <location>
        <begin position="54"/>
        <end position="345"/>
    </location>
</feature>
<keyword evidence="13" id="KW-1185">Reference proteome</keyword>
<dbReference type="CDD" id="cd18577">
    <property type="entry name" value="ABC_6TM_Pgp_ABCB1_D1_like"/>
    <property type="match status" value="1"/>
</dbReference>
<gene>
    <name evidence="12" type="ORF">CDV36_012770</name>
</gene>
<dbReference type="InterPro" id="IPR003593">
    <property type="entry name" value="AAA+_ATPase"/>
</dbReference>
<dbReference type="InterPro" id="IPR027417">
    <property type="entry name" value="P-loop_NTPase"/>
</dbReference>
<dbReference type="FunFam" id="3.40.50.300:FF:000913">
    <property type="entry name" value="ABC multidrug transporter SitT"/>
    <property type="match status" value="1"/>
</dbReference>
<dbReference type="InterPro" id="IPR003439">
    <property type="entry name" value="ABC_transporter-like_ATP-bd"/>
</dbReference>
<keyword evidence="3 9" id="KW-0812">Transmembrane</keyword>
<evidence type="ECO:0000256" key="9">
    <source>
        <dbReference type="SAM" id="Phobius"/>
    </source>
</evidence>
<dbReference type="InterPro" id="IPR011527">
    <property type="entry name" value="ABC1_TM_dom"/>
</dbReference>
<evidence type="ECO:0000256" key="7">
    <source>
        <dbReference type="ARBA" id="ARBA00023136"/>
    </source>
</evidence>
<dbReference type="PROSITE" id="PS00211">
    <property type="entry name" value="ABC_TRANSPORTER_1"/>
    <property type="match status" value="2"/>
</dbReference>
<name>A0A3M2RS07_9HYPO</name>
<dbReference type="GO" id="GO:0005524">
    <property type="term" value="F:ATP binding"/>
    <property type="evidence" value="ECO:0007669"/>
    <property type="project" value="UniProtKB-KW"/>
</dbReference>
<feature type="transmembrane region" description="Helical" evidence="9">
    <location>
        <begin position="48"/>
        <end position="72"/>
    </location>
</feature>
<proteinExistence type="inferred from homology"/>
<feature type="domain" description="ABC transporter" evidence="10">
    <location>
        <begin position="1056"/>
        <end position="1294"/>
    </location>
</feature>
<feature type="transmembrane region" description="Helical" evidence="9">
    <location>
        <begin position="959"/>
        <end position="981"/>
    </location>
</feature>
<evidence type="ECO:0000256" key="1">
    <source>
        <dbReference type="ARBA" id="ARBA00004141"/>
    </source>
</evidence>
<feature type="transmembrane region" description="Helical" evidence="9">
    <location>
        <begin position="854"/>
        <end position="874"/>
    </location>
</feature>
<evidence type="ECO:0000313" key="12">
    <source>
        <dbReference type="EMBL" id="RMJ07625.1"/>
    </source>
</evidence>
<feature type="region of interest" description="Disordered" evidence="8">
    <location>
        <begin position="1"/>
        <end position="29"/>
    </location>
</feature>
<dbReference type="CDD" id="cd03249">
    <property type="entry name" value="ABC_MTABC3_MDL1_MDL2"/>
    <property type="match status" value="1"/>
</dbReference>
<accession>A0A3M2RS07</accession>
<comment type="subcellular location">
    <subcellularLocation>
        <location evidence="1">Membrane</location>
        <topology evidence="1">Multi-pass membrane protein</topology>
    </subcellularLocation>
</comment>
<evidence type="ECO:0000259" key="11">
    <source>
        <dbReference type="PROSITE" id="PS50929"/>
    </source>
</evidence>
<evidence type="ECO:0000256" key="3">
    <source>
        <dbReference type="ARBA" id="ARBA00022692"/>
    </source>
</evidence>
<dbReference type="Gene3D" id="3.40.50.300">
    <property type="entry name" value="P-loop containing nucleotide triphosphate hydrolases"/>
    <property type="match status" value="2"/>
</dbReference>
<evidence type="ECO:0000259" key="10">
    <source>
        <dbReference type="PROSITE" id="PS50893"/>
    </source>
</evidence>
<dbReference type="OrthoDB" id="6500128at2759"/>